<dbReference type="GO" id="GO:0016746">
    <property type="term" value="F:acyltransferase activity"/>
    <property type="evidence" value="ECO:0007669"/>
    <property type="project" value="UniProtKB-KW"/>
</dbReference>
<evidence type="ECO:0000256" key="3">
    <source>
        <dbReference type="ARBA" id="ARBA00023315"/>
    </source>
</evidence>
<dbReference type="RefSeq" id="WP_217630750.1">
    <property type="nucleotide sequence ID" value="NZ_FNCZ01000001.1"/>
</dbReference>
<evidence type="ECO:0000256" key="1">
    <source>
        <dbReference type="ARBA" id="ARBA00022679"/>
    </source>
</evidence>
<dbReference type="PANTHER" id="PTHR23416:SF78">
    <property type="entry name" value="LIPOPOLYSACCHARIDE BIOSYNTHESIS O-ACETYL TRANSFERASE WBBJ-RELATED"/>
    <property type="match status" value="1"/>
</dbReference>
<dbReference type="Proteomes" id="UP000199492">
    <property type="component" value="Unassembled WGS sequence"/>
</dbReference>
<organism evidence="4 5">
    <name type="scientific">Winogradskyella thalassocola</name>
    <dbReference type="NCBI Taxonomy" id="262004"/>
    <lineage>
        <taxon>Bacteria</taxon>
        <taxon>Pseudomonadati</taxon>
        <taxon>Bacteroidota</taxon>
        <taxon>Flavobacteriia</taxon>
        <taxon>Flavobacteriales</taxon>
        <taxon>Flavobacteriaceae</taxon>
        <taxon>Winogradskyella</taxon>
    </lineage>
</organism>
<dbReference type="InterPro" id="IPR051159">
    <property type="entry name" value="Hexapeptide_acetyltransf"/>
</dbReference>
<reference evidence="5" key="1">
    <citation type="submission" date="2016-10" db="EMBL/GenBank/DDBJ databases">
        <authorList>
            <person name="Varghese N."/>
            <person name="Submissions S."/>
        </authorList>
    </citation>
    <scope>NUCLEOTIDE SEQUENCE [LARGE SCALE GENOMIC DNA]</scope>
    <source>
        <strain evidence="5">DSM 15363</strain>
    </source>
</reference>
<evidence type="ECO:0000313" key="4">
    <source>
        <dbReference type="EMBL" id="SDH02282.1"/>
    </source>
</evidence>
<dbReference type="InterPro" id="IPR001451">
    <property type="entry name" value="Hexapep"/>
</dbReference>
<dbReference type="SUPFAM" id="SSF51161">
    <property type="entry name" value="Trimeric LpxA-like enzymes"/>
    <property type="match status" value="1"/>
</dbReference>
<name>A0A1G7Z0I2_9FLAO</name>
<dbReference type="PANTHER" id="PTHR23416">
    <property type="entry name" value="SIALIC ACID SYNTHASE-RELATED"/>
    <property type="match status" value="1"/>
</dbReference>
<keyword evidence="3" id="KW-0012">Acyltransferase</keyword>
<proteinExistence type="predicted"/>
<accession>A0A1G7Z0I2</accession>
<keyword evidence="1 4" id="KW-0808">Transferase</keyword>
<dbReference type="InterPro" id="IPR011004">
    <property type="entry name" value="Trimer_LpxA-like_sf"/>
</dbReference>
<gene>
    <name evidence="4" type="ORF">SAMN04489796_1011192</name>
</gene>
<keyword evidence="5" id="KW-1185">Reference proteome</keyword>
<dbReference type="CDD" id="cd04647">
    <property type="entry name" value="LbH_MAT_like"/>
    <property type="match status" value="1"/>
</dbReference>
<evidence type="ECO:0000256" key="2">
    <source>
        <dbReference type="ARBA" id="ARBA00022737"/>
    </source>
</evidence>
<protein>
    <submittedName>
        <fullName evidence="4">Hexapeptide repeat of succinyl-transferase</fullName>
    </submittedName>
</protein>
<dbReference type="STRING" id="262004.SAMN04489796_1011192"/>
<dbReference type="AlphaFoldDB" id="A0A1G7Z0I2"/>
<dbReference type="EMBL" id="FNCZ01000001">
    <property type="protein sequence ID" value="SDH02282.1"/>
    <property type="molecule type" value="Genomic_DNA"/>
</dbReference>
<dbReference type="InterPro" id="IPR018357">
    <property type="entry name" value="Hexapep_transf_CS"/>
</dbReference>
<dbReference type="Pfam" id="PF00132">
    <property type="entry name" value="Hexapep"/>
    <property type="match status" value="1"/>
</dbReference>
<sequence>MTKKIILIKIFLTRLKFKVFYGAKVRVKTLYNSGSFIFDITYKTIDMVTIESVNFREFCSVRMRNNASLHIGKGVFFNNFCSINCCDDIKIGNNCIFGENVKIYDHDHVFKNPNIPFREQGFKSKPIAIGNNCWIGSNVTILKGVEIGDNVVVGANVLLSQSIPSNSIVKSEQNLKIEKLKW</sequence>
<dbReference type="PROSITE" id="PS00101">
    <property type="entry name" value="HEXAPEP_TRANSFERASES"/>
    <property type="match status" value="1"/>
</dbReference>
<evidence type="ECO:0000313" key="5">
    <source>
        <dbReference type="Proteomes" id="UP000199492"/>
    </source>
</evidence>
<dbReference type="Gene3D" id="2.160.10.10">
    <property type="entry name" value="Hexapeptide repeat proteins"/>
    <property type="match status" value="1"/>
</dbReference>
<keyword evidence="2" id="KW-0677">Repeat</keyword>